<evidence type="ECO:0000313" key="2">
    <source>
        <dbReference type="Proteomes" id="UP001249851"/>
    </source>
</evidence>
<dbReference type="Proteomes" id="UP001249851">
    <property type="component" value="Unassembled WGS sequence"/>
</dbReference>
<accession>A0AAD9QW67</accession>
<proteinExistence type="predicted"/>
<keyword evidence="2" id="KW-1185">Reference proteome</keyword>
<reference evidence="1" key="1">
    <citation type="journal article" date="2023" name="G3 (Bethesda)">
        <title>Whole genome assembly and annotation of the endangered Caribbean coral Acropora cervicornis.</title>
        <authorList>
            <person name="Selwyn J.D."/>
            <person name="Vollmer S.V."/>
        </authorList>
    </citation>
    <scope>NUCLEOTIDE SEQUENCE</scope>
    <source>
        <strain evidence="1">K2</strain>
    </source>
</reference>
<protein>
    <submittedName>
        <fullName evidence="1">Uncharacterized protein</fullName>
    </submittedName>
</protein>
<sequence>MAHWNCAAALCTNNWRNKDSTYFTPSKIGLSTDAALRASCRKVLKSDDVIWNKEVICSQHWSKGNTENIYDLPDRVCSEQCVQNLKKSASEWQSSKQRRLLEKMKVNTDWRNQCQGLASKLKEKDKEMEGIKSHISYPDCKGGGLETKSRKLDTKAELMAFFTLCRQSLHLGIMARVVHSKLVCQELLLDGLYSYQPQYLNVLNPNHYLGLSQAYLPQQFYDAGYGETEALGDATETWISQFKNYEINNINFSSYNIRTTQSERHLFGFIPMVVFSTAVTLTLEKYLIRTSLNNAKC</sequence>
<evidence type="ECO:0000313" key="1">
    <source>
        <dbReference type="EMBL" id="KAK2568524.1"/>
    </source>
</evidence>
<gene>
    <name evidence="1" type="ORF">P5673_007588</name>
</gene>
<dbReference type="AlphaFoldDB" id="A0AAD9QW67"/>
<name>A0AAD9QW67_ACRCE</name>
<comment type="caution">
    <text evidence="1">The sequence shown here is derived from an EMBL/GenBank/DDBJ whole genome shotgun (WGS) entry which is preliminary data.</text>
</comment>
<dbReference type="EMBL" id="JARQWQ010000012">
    <property type="protein sequence ID" value="KAK2568524.1"/>
    <property type="molecule type" value="Genomic_DNA"/>
</dbReference>
<organism evidence="1 2">
    <name type="scientific">Acropora cervicornis</name>
    <name type="common">Staghorn coral</name>
    <dbReference type="NCBI Taxonomy" id="6130"/>
    <lineage>
        <taxon>Eukaryota</taxon>
        <taxon>Metazoa</taxon>
        <taxon>Cnidaria</taxon>
        <taxon>Anthozoa</taxon>
        <taxon>Hexacorallia</taxon>
        <taxon>Scleractinia</taxon>
        <taxon>Astrocoeniina</taxon>
        <taxon>Acroporidae</taxon>
        <taxon>Acropora</taxon>
    </lineage>
</organism>
<reference evidence="1" key="2">
    <citation type="journal article" date="2023" name="Science">
        <title>Genomic signatures of disease resistance in endangered staghorn corals.</title>
        <authorList>
            <person name="Vollmer S.V."/>
            <person name="Selwyn J.D."/>
            <person name="Despard B.A."/>
            <person name="Roesel C.L."/>
        </authorList>
    </citation>
    <scope>NUCLEOTIDE SEQUENCE</scope>
    <source>
        <strain evidence="1">K2</strain>
    </source>
</reference>